<keyword evidence="6 8" id="KW-0067">ATP-binding</keyword>
<comment type="function">
    <text evidence="8">Ligates lysine onto the cytidine present at position 34 of the AUA codon-specific tRNA(Ile) that contains the anticodon CAU, in an ATP-dependent manner. Cytidine is converted to lysidine, thus changing the amino acid specificity of the tRNA from methionine to isoleucine.</text>
</comment>
<dbReference type="CDD" id="cd01992">
    <property type="entry name" value="TilS_N"/>
    <property type="match status" value="1"/>
</dbReference>
<organism evidence="11 12">
    <name type="scientific">Rivibacter subsaxonicus</name>
    <dbReference type="NCBI Taxonomy" id="457575"/>
    <lineage>
        <taxon>Bacteria</taxon>
        <taxon>Pseudomonadati</taxon>
        <taxon>Pseudomonadota</taxon>
        <taxon>Betaproteobacteria</taxon>
        <taxon>Burkholderiales</taxon>
        <taxon>Rivibacter</taxon>
    </lineage>
</organism>
<dbReference type="NCBIfam" id="TIGR02432">
    <property type="entry name" value="lysidine_TilS_N"/>
    <property type="match status" value="1"/>
</dbReference>
<dbReference type="EC" id="6.3.4.19" evidence="8"/>
<keyword evidence="12" id="KW-1185">Reference proteome</keyword>
<evidence type="ECO:0000256" key="6">
    <source>
        <dbReference type="ARBA" id="ARBA00022840"/>
    </source>
</evidence>
<evidence type="ECO:0000256" key="4">
    <source>
        <dbReference type="ARBA" id="ARBA00022694"/>
    </source>
</evidence>
<feature type="region of interest" description="Disordered" evidence="9">
    <location>
        <begin position="1"/>
        <end position="22"/>
    </location>
</feature>
<dbReference type="SUPFAM" id="SSF82829">
    <property type="entry name" value="MesJ substrate recognition domain-like"/>
    <property type="match status" value="1"/>
</dbReference>
<gene>
    <name evidence="8" type="primary">tilS</name>
    <name evidence="11" type="ORF">EV670_2392</name>
</gene>
<dbReference type="NCBIfam" id="TIGR02433">
    <property type="entry name" value="lysidine_TilS_C"/>
    <property type="match status" value="1"/>
</dbReference>
<dbReference type="GO" id="GO:0006400">
    <property type="term" value="P:tRNA modification"/>
    <property type="evidence" value="ECO:0007669"/>
    <property type="project" value="UniProtKB-UniRule"/>
</dbReference>
<feature type="binding site" evidence="8">
    <location>
        <begin position="37"/>
        <end position="42"/>
    </location>
    <ligand>
        <name>ATP</name>
        <dbReference type="ChEBI" id="CHEBI:30616"/>
    </ligand>
</feature>
<dbReference type="Pfam" id="PF11734">
    <property type="entry name" value="TilS_C"/>
    <property type="match status" value="1"/>
</dbReference>
<evidence type="ECO:0000256" key="5">
    <source>
        <dbReference type="ARBA" id="ARBA00022741"/>
    </source>
</evidence>
<dbReference type="SUPFAM" id="SSF52402">
    <property type="entry name" value="Adenine nucleotide alpha hydrolases-like"/>
    <property type="match status" value="1"/>
</dbReference>
<dbReference type="InterPro" id="IPR011063">
    <property type="entry name" value="TilS/TtcA_N"/>
</dbReference>
<proteinExistence type="inferred from homology"/>
<name>A0A4Q7VNT2_9BURK</name>
<dbReference type="InterPro" id="IPR012094">
    <property type="entry name" value="tRNA_Ile_lys_synt"/>
</dbReference>
<dbReference type="PANTHER" id="PTHR43033">
    <property type="entry name" value="TRNA(ILE)-LYSIDINE SYNTHASE-RELATED"/>
    <property type="match status" value="1"/>
</dbReference>
<keyword evidence="2 8" id="KW-0963">Cytoplasm</keyword>
<accession>A0A4Q7VNT2</accession>
<protein>
    <recommendedName>
        <fullName evidence="8">tRNA(Ile)-lysidine synthase</fullName>
        <ecNumber evidence="8">6.3.4.19</ecNumber>
    </recommendedName>
    <alternativeName>
        <fullName evidence="8">tRNA(Ile)-2-lysyl-cytidine synthase</fullName>
    </alternativeName>
    <alternativeName>
        <fullName evidence="8">tRNA(Ile)-lysidine synthetase</fullName>
    </alternativeName>
</protein>
<dbReference type="Proteomes" id="UP000293671">
    <property type="component" value="Unassembled WGS sequence"/>
</dbReference>
<dbReference type="InterPro" id="IPR012795">
    <property type="entry name" value="tRNA_Ile_lys_synt_N"/>
</dbReference>
<evidence type="ECO:0000256" key="1">
    <source>
        <dbReference type="ARBA" id="ARBA00004496"/>
    </source>
</evidence>
<feature type="compositionally biased region" description="Polar residues" evidence="9">
    <location>
        <begin position="1"/>
        <end position="10"/>
    </location>
</feature>
<dbReference type="Gene3D" id="3.40.50.620">
    <property type="entry name" value="HUPs"/>
    <property type="match status" value="1"/>
</dbReference>
<evidence type="ECO:0000313" key="11">
    <source>
        <dbReference type="EMBL" id="RZT97992.1"/>
    </source>
</evidence>
<evidence type="ECO:0000313" key="12">
    <source>
        <dbReference type="Proteomes" id="UP000293671"/>
    </source>
</evidence>
<evidence type="ECO:0000256" key="2">
    <source>
        <dbReference type="ARBA" id="ARBA00022490"/>
    </source>
</evidence>
<dbReference type="InterPro" id="IPR015262">
    <property type="entry name" value="tRNA_Ile_lys_synt_subst-bd"/>
</dbReference>
<dbReference type="SUPFAM" id="SSF56037">
    <property type="entry name" value="PheT/TilS domain"/>
    <property type="match status" value="1"/>
</dbReference>
<dbReference type="PANTHER" id="PTHR43033:SF1">
    <property type="entry name" value="TRNA(ILE)-LYSIDINE SYNTHASE-RELATED"/>
    <property type="match status" value="1"/>
</dbReference>
<reference evidence="11 12" key="1">
    <citation type="submission" date="2019-02" db="EMBL/GenBank/DDBJ databases">
        <title>Genomic Encyclopedia of Type Strains, Phase IV (KMG-IV): sequencing the most valuable type-strain genomes for metagenomic binning, comparative biology and taxonomic classification.</title>
        <authorList>
            <person name="Goeker M."/>
        </authorList>
    </citation>
    <scope>NUCLEOTIDE SEQUENCE [LARGE SCALE GENOMIC DNA]</scope>
    <source>
        <strain evidence="11 12">DSM 19570</strain>
    </source>
</reference>
<dbReference type="InterPro" id="IPR012796">
    <property type="entry name" value="Lysidine-tRNA-synth_C"/>
</dbReference>
<dbReference type="HAMAP" id="MF_01161">
    <property type="entry name" value="tRNA_Ile_lys_synt"/>
    <property type="match status" value="1"/>
</dbReference>
<comment type="catalytic activity">
    <reaction evidence="7 8">
        <text>cytidine(34) in tRNA(Ile2) + L-lysine + ATP = lysidine(34) in tRNA(Ile2) + AMP + diphosphate + H(+)</text>
        <dbReference type="Rhea" id="RHEA:43744"/>
        <dbReference type="Rhea" id="RHEA-COMP:10625"/>
        <dbReference type="Rhea" id="RHEA-COMP:10670"/>
        <dbReference type="ChEBI" id="CHEBI:15378"/>
        <dbReference type="ChEBI" id="CHEBI:30616"/>
        <dbReference type="ChEBI" id="CHEBI:32551"/>
        <dbReference type="ChEBI" id="CHEBI:33019"/>
        <dbReference type="ChEBI" id="CHEBI:82748"/>
        <dbReference type="ChEBI" id="CHEBI:83665"/>
        <dbReference type="ChEBI" id="CHEBI:456215"/>
        <dbReference type="EC" id="6.3.4.19"/>
    </reaction>
</comment>
<dbReference type="Gene3D" id="1.20.59.20">
    <property type="match status" value="1"/>
</dbReference>
<evidence type="ECO:0000256" key="3">
    <source>
        <dbReference type="ARBA" id="ARBA00022598"/>
    </source>
</evidence>
<dbReference type="GO" id="GO:0005737">
    <property type="term" value="C:cytoplasm"/>
    <property type="evidence" value="ECO:0007669"/>
    <property type="project" value="UniProtKB-SubCell"/>
</dbReference>
<feature type="domain" description="Lysidine-tRNA(Ile) synthetase C-terminal" evidence="10">
    <location>
        <begin position="379"/>
        <end position="452"/>
    </location>
</feature>
<evidence type="ECO:0000259" key="10">
    <source>
        <dbReference type="SMART" id="SM00977"/>
    </source>
</evidence>
<evidence type="ECO:0000256" key="7">
    <source>
        <dbReference type="ARBA" id="ARBA00048539"/>
    </source>
</evidence>
<evidence type="ECO:0000256" key="8">
    <source>
        <dbReference type="HAMAP-Rule" id="MF_01161"/>
    </source>
</evidence>
<keyword evidence="3 8" id="KW-0436">Ligase</keyword>
<comment type="subcellular location">
    <subcellularLocation>
        <location evidence="1 8">Cytoplasm</location>
    </subcellularLocation>
</comment>
<dbReference type="GO" id="GO:0005524">
    <property type="term" value="F:ATP binding"/>
    <property type="evidence" value="ECO:0007669"/>
    <property type="project" value="UniProtKB-UniRule"/>
</dbReference>
<dbReference type="Pfam" id="PF09179">
    <property type="entry name" value="TilS"/>
    <property type="match status" value="1"/>
</dbReference>
<dbReference type="GO" id="GO:0032267">
    <property type="term" value="F:tRNA(Ile)-lysidine synthase activity"/>
    <property type="evidence" value="ECO:0007669"/>
    <property type="project" value="UniProtKB-EC"/>
</dbReference>
<comment type="caution">
    <text evidence="11">The sequence shown here is derived from an EMBL/GenBank/DDBJ whole genome shotgun (WGS) entry which is preliminary data.</text>
</comment>
<keyword evidence="4 8" id="KW-0819">tRNA processing</keyword>
<dbReference type="SMART" id="SM00977">
    <property type="entry name" value="TilS_C"/>
    <property type="match status" value="1"/>
</dbReference>
<dbReference type="EMBL" id="SHKP01000006">
    <property type="protein sequence ID" value="RZT97992.1"/>
    <property type="molecule type" value="Genomic_DNA"/>
</dbReference>
<dbReference type="AlphaFoldDB" id="A0A4Q7VNT2"/>
<comment type="domain">
    <text evidence="8">The N-terminal region contains the highly conserved SGGXDS motif, predicted to be a P-loop motif involved in ATP binding.</text>
</comment>
<comment type="similarity">
    <text evidence="8">Belongs to the tRNA(Ile)-lysidine synthase family.</text>
</comment>
<sequence>MARGSMSNSLDMDGSRAASSASGKMSTAGVDLAVAYSGGRDSTALLHATLLAARDAGLQVHALHVHHGLSAHADEWLAHCTSQCERWHRAGLPVTLHHERLSLKPRRGQSVEALARDARYAALARMAHAAGATIVLLAHHRRDQAETFLLQALRGAGAEGQAAMPRGVERDGISWLRPWLEQPREAIEAYLRRRRLRFIDDDSNDDPRFARNRLRLEVWPALVAAFPQAEASLADAARRAQQTIDATKAAAAAEPMPERLDIAAWARRPPSESRLLLRHWLKARLGRAPSAALVERLCGEIGVGRDPARWPVGAGDARELRRYRGELRLEVVPLAKPPAVEATLGLHRAGRFPVPGWGGTLVATRVKQGGIATEQLAALSLRARSGGEQFQLGPQRPPRSLKKQYQALGVPEWQRDGPLLYAADGALLMVPGLGVDARAQAAPGVAQLALRWEPGAQEPRQPPQ</sequence>
<keyword evidence="5 8" id="KW-0547">Nucleotide-binding</keyword>
<evidence type="ECO:0000256" key="9">
    <source>
        <dbReference type="SAM" id="MobiDB-lite"/>
    </source>
</evidence>
<dbReference type="InterPro" id="IPR014729">
    <property type="entry name" value="Rossmann-like_a/b/a_fold"/>
</dbReference>
<dbReference type="Pfam" id="PF01171">
    <property type="entry name" value="ATP_bind_3"/>
    <property type="match status" value="1"/>
</dbReference>